<protein>
    <submittedName>
        <fullName evidence="4">Translational activator GCN1</fullName>
    </submittedName>
</protein>
<dbReference type="InterPro" id="IPR016024">
    <property type="entry name" value="ARM-type_fold"/>
</dbReference>
<comment type="caution">
    <text evidence="4">The sequence shown here is derived from an EMBL/GenBank/DDBJ whole genome shotgun (WGS) entry which is preliminary data.</text>
</comment>
<dbReference type="STRING" id="158441.A0A226EL46"/>
<dbReference type="OMA" id="CHEANPP"/>
<organism evidence="4 5">
    <name type="scientific">Folsomia candida</name>
    <name type="common">Springtail</name>
    <dbReference type="NCBI Taxonomy" id="158441"/>
    <lineage>
        <taxon>Eukaryota</taxon>
        <taxon>Metazoa</taxon>
        <taxon>Ecdysozoa</taxon>
        <taxon>Arthropoda</taxon>
        <taxon>Hexapoda</taxon>
        <taxon>Collembola</taxon>
        <taxon>Entomobryomorpha</taxon>
        <taxon>Isotomoidea</taxon>
        <taxon>Isotomidae</taxon>
        <taxon>Proisotominae</taxon>
        <taxon>Folsomia</taxon>
    </lineage>
</organism>
<keyword evidence="5" id="KW-1185">Reference proteome</keyword>
<evidence type="ECO:0000256" key="3">
    <source>
        <dbReference type="SAM" id="Phobius"/>
    </source>
</evidence>
<dbReference type="AlphaFoldDB" id="A0A226EL46"/>
<proteinExistence type="predicted"/>
<evidence type="ECO:0000313" key="4">
    <source>
        <dbReference type="EMBL" id="OXA58020.1"/>
    </source>
</evidence>
<feature type="transmembrane region" description="Helical" evidence="3">
    <location>
        <begin position="900"/>
        <end position="919"/>
    </location>
</feature>
<feature type="repeat" description="HEAT" evidence="1">
    <location>
        <begin position="109"/>
        <end position="147"/>
    </location>
</feature>
<dbReference type="EMBL" id="LNIX01000003">
    <property type="protein sequence ID" value="OXA58020.1"/>
    <property type="molecule type" value="Genomic_DNA"/>
</dbReference>
<keyword evidence="3" id="KW-0812">Transmembrane</keyword>
<dbReference type="PROSITE" id="PS50077">
    <property type="entry name" value="HEAT_REPEAT"/>
    <property type="match status" value="1"/>
</dbReference>
<accession>A0A226EL46</accession>
<gene>
    <name evidence="4" type="ORF">Fcan01_07335</name>
</gene>
<keyword evidence="3" id="KW-1133">Transmembrane helix</keyword>
<feature type="region of interest" description="Disordered" evidence="2">
    <location>
        <begin position="167"/>
        <end position="202"/>
    </location>
</feature>
<keyword evidence="3" id="KW-0472">Membrane</keyword>
<dbReference type="Gene3D" id="1.25.10.10">
    <property type="entry name" value="Leucine-rich Repeat Variant"/>
    <property type="match status" value="2"/>
</dbReference>
<feature type="transmembrane region" description="Helical" evidence="3">
    <location>
        <begin position="875"/>
        <end position="894"/>
    </location>
</feature>
<evidence type="ECO:0000256" key="2">
    <source>
        <dbReference type="SAM" id="MobiDB-lite"/>
    </source>
</evidence>
<dbReference type="OrthoDB" id="414039at2759"/>
<dbReference type="InterPro" id="IPR021133">
    <property type="entry name" value="HEAT_type_2"/>
</dbReference>
<reference evidence="4 5" key="1">
    <citation type="submission" date="2015-12" db="EMBL/GenBank/DDBJ databases">
        <title>The genome of Folsomia candida.</title>
        <authorList>
            <person name="Faddeeva A."/>
            <person name="Derks M.F."/>
            <person name="Anvar Y."/>
            <person name="Smit S."/>
            <person name="Van Straalen N."/>
            <person name="Roelofs D."/>
        </authorList>
    </citation>
    <scope>NUCLEOTIDE SEQUENCE [LARGE SCALE GENOMIC DNA]</scope>
    <source>
        <strain evidence="4 5">VU population</strain>
        <tissue evidence="4">Whole body</tissue>
    </source>
</reference>
<feature type="compositionally biased region" description="Low complexity" evidence="2">
    <location>
        <begin position="184"/>
        <end position="196"/>
    </location>
</feature>
<dbReference type="Proteomes" id="UP000198287">
    <property type="component" value="Unassembled WGS sequence"/>
</dbReference>
<name>A0A226EL46_FOLCA</name>
<evidence type="ECO:0000313" key="5">
    <source>
        <dbReference type="Proteomes" id="UP000198287"/>
    </source>
</evidence>
<evidence type="ECO:0000256" key="1">
    <source>
        <dbReference type="PROSITE-ProRule" id="PRU00103"/>
    </source>
</evidence>
<dbReference type="SUPFAM" id="SSF48371">
    <property type="entry name" value="ARM repeat"/>
    <property type="match status" value="1"/>
</dbReference>
<dbReference type="InterPro" id="IPR011989">
    <property type="entry name" value="ARM-like"/>
</dbReference>
<sequence length="987" mass="110961">MASAVEEYPPADKFMDKLTSAVKMDRDSGLAMLTRLVKGVNCDEGERKHLIKLLRSQIASNFTELGNKECVMNGHFSDKKLGCLSASLILITGISDVEQEQIHQFVIQIKPDILNIMWDQDVRVRLTAGEVYGQICKILGPSVYLESKSAILEMLETEFQRNKEIEGMIKSPETPIDPTGEIASSEPHSSSSSSSPQLGMSPVTTPSNPNIMLCDVLKEATHIFQSASSPGAPAPIDVAMNLGCAQLESTLKCLQFIAKGLGTQFGPLIDMHLLELIFPSLHHQNRFIREAGFYLCATMIESGIDLKSFGKRLAKEITSGLEDFCSQSRIAAGVACRKFMMNLPQDCTEFLPIVLPRLCLCRYYMADTKFLLYSQESWKLIFAMDGPQLVGKYIDDMVRYYVEATASDNHAVREAACLCLGEIARKIDGKIVAPYVVGLMETLKRTFLDERWHVRDAACLASGSFFVNFPSQCQGLLESVFPLFFENLQFPISIVRQGAAAALANIIRAYGTAVLPMIMEKIIAGLDGIENQSSETSVNVDLQVFNPQLKYAYSPCHEANPPQPWEVGDGFMYLIGDISQISECQIYLPTLVPLVLKAAQHRSYSQHVVILETTCKIIPCIVNGIGKRPFKEYLQQCFEPIFYSIECENSMTAAAGRACLKELCTIYGPNIIRSRVELYDPRLDSMQLIIQLFWNMSCYSSPWIAQIQIYQQWEEIPNLINGFIAYFTRIPRNDQSSSKNCKDGCETFLKCVVFVGFLAILQNVVIMWKHPERPYYLTSMIIDHPEARSKFAYNLLFLLQIWLYLNAWASVAFIVFTKCIYAYVGSEVLKSLRQYNKKDKFMFVFSVNNVVQTFFKRYRSYQVLQNSFNSCFQDFWVPAHSALFSCIFIVGSYGSIRLPGLRAVVMGAVAALALLYLSLMSRKLGDLHEESTRVIQSWKIQGLRLTGKILKSMQPIHVKVGNFIDKSTPLMICQTVINITINALLSV</sequence>